<evidence type="ECO:0000313" key="2">
    <source>
        <dbReference type="Proteomes" id="UP000830671"/>
    </source>
</evidence>
<dbReference type="AlphaFoldDB" id="A0A9Q8T6N2"/>
<name>A0A9Q8T6N2_9PEZI</name>
<evidence type="ECO:0000313" key="1">
    <source>
        <dbReference type="EMBL" id="UQC89800.1"/>
    </source>
</evidence>
<gene>
    <name evidence="1" type="ORF">CLUP02_15331</name>
</gene>
<dbReference type="Proteomes" id="UP000830671">
    <property type="component" value="Chromosome 8"/>
</dbReference>
<dbReference type="RefSeq" id="XP_049151401.1">
    <property type="nucleotide sequence ID" value="XM_049294255.1"/>
</dbReference>
<protein>
    <submittedName>
        <fullName evidence="1">Uncharacterized protein</fullName>
    </submittedName>
</protein>
<dbReference type="EMBL" id="CP019480">
    <property type="protein sequence ID" value="UQC89800.1"/>
    <property type="molecule type" value="Genomic_DNA"/>
</dbReference>
<proteinExistence type="predicted"/>
<sequence length="114" mass="12754">MSEYEALAPWQGLQGIPFRLGAAGSAISVRPAVCEQLEHWRILLPHAHAAMMVMILCPLSCPVRLVIGEFPDVPDPMLDPNTEFETFYFLPGTLSPSHSSFSLFCFTREYSHVM</sequence>
<dbReference type="GeneID" id="73349265"/>
<dbReference type="KEGG" id="clup:CLUP02_15331"/>
<keyword evidence="2" id="KW-1185">Reference proteome</keyword>
<organism evidence="1 2">
    <name type="scientific">Colletotrichum lupini</name>
    <dbReference type="NCBI Taxonomy" id="145971"/>
    <lineage>
        <taxon>Eukaryota</taxon>
        <taxon>Fungi</taxon>
        <taxon>Dikarya</taxon>
        <taxon>Ascomycota</taxon>
        <taxon>Pezizomycotina</taxon>
        <taxon>Sordariomycetes</taxon>
        <taxon>Hypocreomycetidae</taxon>
        <taxon>Glomerellales</taxon>
        <taxon>Glomerellaceae</taxon>
        <taxon>Colletotrichum</taxon>
        <taxon>Colletotrichum acutatum species complex</taxon>
    </lineage>
</organism>
<accession>A0A9Q8T6N2</accession>
<reference evidence="1" key="1">
    <citation type="journal article" date="2021" name="Mol. Plant Microbe Interact.">
        <title>Complete Genome Sequence of the Plant-Pathogenic Fungus Colletotrichum lupini.</title>
        <authorList>
            <person name="Baroncelli R."/>
            <person name="Pensec F."/>
            <person name="Da Lio D."/>
            <person name="Boufleur T."/>
            <person name="Vicente I."/>
            <person name="Sarrocco S."/>
            <person name="Picot A."/>
            <person name="Baraldi E."/>
            <person name="Sukno S."/>
            <person name="Thon M."/>
            <person name="Le Floch G."/>
        </authorList>
    </citation>
    <scope>NUCLEOTIDE SEQUENCE</scope>
    <source>
        <strain evidence="1">IMI 504893</strain>
    </source>
</reference>